<keyword evidence="3" id="KW-0436">Ligase</keyword>
<keyword evidence="4" id="KW-1185">Reference proteome</keyword>
<gene>
    <name evidence="3" type="primary">apc3_1</name>
    <name evidence="3" type="ORF">LA5096_03203</name>
</gene>
<proteinExistence type="predicted"/>
<organism evidence="3 4">
    <name type="scientific">Roseibium album</name>
    <dbReference type="NCBI Taxonomy" id="311410"/>
    <lineage>
        <taxon>Bacteria</taxon>
        <taxon>Pseudomonadati</taxon>
        <taxon>Pseudomonadota</taxon>
        <taxon>Alphaproteobacteria</taxon>
        <taxon>Hyphomicrobiales</taxon>
        <taxon>Stappiaceae</taxon>
        <taxon>Roseibium</taxon>
    </lineage>
</organism>
<evidence type="ECO:0000313" key="3">
    <source>
        <dbReference type="EMBL" id="CTQ72344.1"/>
    </source>
</evidence>
<evidence type="ECO:0000259" key="2">
    <source>
        <dbReference type="Pfam" id="PF05378"/>
    </source>
</evidence>
<dbReference type="GO" id="GO:0006749">
    <property type="term" value="P:glutathione metabolic process"/>
    <property type="evidence" value="ECO:0007669"/>
    <property type="project" value="TreeGrafter"/>
</dbReference>
<dbReference type="GeneID" id="97670554"/>
<dbReference type="GO" id="GO:0017168">
    <property type="term" value="F:5-oxoprolinase (ATP-hydrolyzing) activity"/>
    <property type="evidence" value="ECO:0007669"/>
    <property type="project" value="TreeGrafter"/>
</dbReference>
<sequence length="681" mass="70819">MPSSDTSPGSSYAVAVDIGGTFTDISLLDRNSGAMWRAKTPSIPSDPSQAFMTGVEAVMADAGIAAKDLSRVLHGTTVATNMILEDKGARTALVTTRGFRHVLEIGRQDIPRHANLFTWVKPARPVPADRIHEVVERIGTGGRVLETLDETSVRQVAETLKDQNVESVAVCLLHAYANPAHEIRVVEILREALPDLAITCSTDVLPVVREFERSLATVLNANVMPGVSNYISRLQERLDEAQAASPLLLMQSNGGVAGTEAIRVAPALTALSGPAAGVVGAVNAAAACGIRDIITVDIGGTSADICLIRNGSIALTQQGKVGAWPLSLPMVDMVTIGAGGGSIAAVNNDTLAVGPHSAGARPGPAAYGHGGGEATVTDAHVTLGNLPHALLGGSMSLDVDAAKRVVSDNVAKPLGLSDEDAAQGILAIMNNNMIGAVRTISVERGHDPRDFTLVPFGGAGPLHGCALAELLGISQVLVPPAPGLLCAAGLLAADMKAEFTRALPTAGAVDQDAGEAIVNGLRKKAEDWLDAEGVPASQRELKALALLRFHGQGGEIAVEWGQTAQETEDNFRSAHKSLYGFVLDAQIELVTIRVEAVGATEPIKVLVLDPSARPDPLQSQIVHWPGGKQETPIYDRASLGARNGISGPAILIQLDTTCIIPPGWIARVHGSGALVLKREAG</sequence>
<dbReference type="Pfam" id="PF05378">
    <property type="entry name" value="Hydant_A_N"/>
    <property type="match status" value="1"/>
</dbReference>
<dbReference type="EC" id="6.4.1.8" evidence="3"/>
<dbReference type="STRING" id="311410.LA5095_00062"/>
<dbReference type="InterPro" id="IPR043129">
    <property type="entry name" value="ATPase_NBD"/>
</dbReference>
<dbReference type="PANTHER" id="PTHR11365">
    <property type="entry name" value="5-OXOPROLINASE RELATED"/>
    <property type="match status" value="1"/>
</dbReference>
<feature type="domain" description="Hydantoinase/oxoprolinase N-terminal" evidence="2">
    <location>
        <begin position="14"/>
        <end position="192"/>
    </location>
</feature>
<dbReference type="GO" id="GO:0005829">
    <property type="term" value="C:cytosol"/>
    <property type="evidence" value="ECO:0007669"/>
    <property type="project" value="TreeGrafter"/>
</dbReference>
<accession>A0A0M7AFC2</accession>
<dbReference type="InterPro" id="IPR008040">
    <property type="entry name" value="Hydant_A_N"/>
</dbReference>
<dbReference type="SUPFAM" id="SSF53067">
    <property type="entry name" value="Actin-like ATPase domain"/>
    <property type="match status" value="1"/>
</dbReference>
<dbReference type="OrthoDB" id="9759608at2"/>
<dbReference type="InterPro" id="IPR045079">
    <property type="entry name" value="Oxoprolinase-like"/>
</dbReference>
<dbReference type="PANTHER" id="PTHR11365:SF23">
    <property type="entry name" value="HYPOTHETICAL 5-OXOPROLINASE (EUROFUNG)-RELATED"/>
    <property type="match status" value="1"/>
</dbReference>
<dbReference type="EMBL" id="CXWC01000011">
    <property type="protein sequence ID" value="CTQ72344.1"/>
    <property type="molecule type" value="Genomic_DNA"/>
</dbReference>
<reference evidence="4" key="1">
    <citation type="submission" date="2015-07" db="EMBL/GenBank/DDBJ databases">
        <authorList>
            <person name="Rodrigo-Torres Lidia"/>
            <person name="Arahal R.David."/>
        </authorList>
    </citation>
    <scope>NUCLEOTIDE SEQUENCE [LARGE SCALE GENOMIC DNA]</scope>
    <source>
        <strain evidence="4">CECT 5096</strain>
    </source>
</reference>
<dbReference type="InterPro" id="IPR002821">
    <property type="entry name" value="Hydantoinase_A"/>
</dbReference>
<dbReference type="RefSeq" id="WP_055112524.1">
    <property type="nucleotide sequence ID" value="NZ_CXWA01000006.1"/>
</dbReference>
<dbReference type="GO" id="GO:0016874">
    <property type="term" value="F:ligase activity"/>
    <property type="evidence" value="ECO:0007669"/>
    <property type="project" value="UniProtKB-KW"/>
</dbReference>
<dbReference type="AlphaFoldDB" id="A0A0M7AFC2"/>
<evidence type="ECO:0000313" key="4">
    <source>
        <dbReference type="Proteomes" id="UP000049983"/>
    </source>
</evidence>
<protein>
    <submittedName>
        <fullName evidence="3">Acetophenone carboxylase gamma subunit</fullName>
        <ecNumber evidence="3">6.4.1.8</ecNumber>
    </submittedName>
</protein>
<dbReference type="Pfam" id="PF01968">
    <property type="entry name" value="Hydantoinase_A"/>
    <property type="match status" value="1"/>
</dbReference>
<name>A0A0M7AFC2_9HYPH</name>
<feature type="domain" description="Hydantoinase A/oxoprolinase" evidence="1">
    <location>
        <begin position="214"/>
        <end position="498"/>
    </location>
</feature>
<evidence type="ECO:0000259" key="1">
    <source>
        <dbReference type="Pfam" id="PF01968"/>
    </source>
</evidence>
<dbReference type="Proteomes" id="UP000049983">
    <property type="component" value="Unassembled WGS sequence"/>
</dbReference>